<sequence length="63" mass="6763">MSPQEQGEDDTPVYETISTVTKLGFAENQPRKDLNEAAYSNRKTLNPGGTVCMSNPSGTAEEG</sequence>
<dbReference type="EMBL" id="GBXM01103733">
    <property type="protein sequence ID" value="JAH04844.1"/>
    <property type="molecule type" value="Transcribed_RNA"/>
</dbReference>
<name>A0A0E9PK27_ANGAN</name>
<accession>A0A0E9PK27</accession>
<evidence type="ECO:0000313" key="1">
    <source>
        <dbReference type="EMBL" id="JAH04844.1"/>
    </source>
</evidence>
<reference evidence="1" key="1">
    <citation type="submission" date="2014-11" db="EMBL/GenBank/DDBJ databases">
        <authorList>
            <person name="Amaro Gonzalez C."/>
        </authorList>
    </citation>
    <scope>NUCLEOTIDE SEQUENCE</scope>
</reference>
<proteinExistence type="predicted"/>
<organism evidence="1">
    <name type="scientific">Anguilla anguilla</name>
    <name type="common">European freshwater eel</name>
    <name type="synonym">Muraena anguilla</name>
    <dbReference type="NCBI Taxonomy" id="7936"/>
    <lineage>
        <taxon>Eukaryota</taxon>
        <taxon>Metazoa</taxon>
        <taxon>Chordata</taxon>
        <taxon>Craniata</taxon>
        <taxon>Vertebrata</taxon>
        <taxon>Euteleostomi</taxon>
        <taxon>Actinopterygii</taxon>
        <taxon>Neopterygii</taxon>
        <taxon>Teleostei</taxon>
        <taxon>Anguilliformes</taxon>
        <taxon>Anguillidae</taxon>
        <taxon>Anguilla</taxon>
    </lineage>
</organism>
<protein>
    <submittedName>
        <fullName evidence="1">Uncharacterized protein</fullName>
    </submittedName>
</protein>
<reference evidence="1" key="2">
    <citation type="journal article" date="2015" name="Fish Shellfish Immunol.">
        <title>Early steps in the European eel (Anguilla anguilla)-Vibrio vulnificus interaction in the gills: Role of the RtxA13 toxin.</title>
        <authorList>
            <person name="Callol A."/>
            <person name="Pajuelo D."/>
            <person name="Ebbesson L."/>
            <person name="Teles M."/>
            <person name="MacKenzie S."/>
            <person name="Amaro C."/>
        </authorList>
    </citation>
    <scope>NUCLEOTIDE SEQUENCE</scope>
</reference>
<dbReference type="AlphaFoldDB" id="A0A0E9PK27"/>